<proteinExistence type="predicted"/>
<dbReference type="Proteomes" id="UP000078397">
    <property type="component" value="Unassembled WGS sequence"/>
</dbReference>
<dbReference type="AlphaFoldDB" id="A0A179F541"/>
<dbReference type="PANTHER" id="PTHR38123:SF1">
    <property type="entry name" value="HYDROPHOBIC SURFACE BINDING PROTEIN"/>
    <property type="match status" value="1"/>
</dbReference>
<comment type="caution">
    <text evidence="2">The sequence shown here is derived from an EMBL/GenBank/DDBJ whole genome shotgun (WGS) entry which is preliminary data.</text>
</comment>
<dbReference type="EMBL" id="LSBJ02000008">
    <property type="protein sequence ID" value="OAQ60522.1"/>
    <property type="molecule type" value="Genomic_DNA"/>
</dbReference>
<evidence type="ECO:0000313" key="2">
    <source>
        <dbReference type="EMBL" id="OAQ60522.1"/>
    </source>
</evidence>
<dbReference type="GO" id="GO:0005576">
    <property type="term" value="C:extracellular region"/>
    <property type="evidence" value="ECO:0007669"/>
    <property type="project" value="TreeGrafter"/>
</dbReference>
<feature type="signal peptide" evidence="1">
    <location>
        <begin position="1"/>
        <end position="16"/>
    </location>
</feature>
<sequence length="173" mass="17765">MLSVKNLLFLAVAVTGSVIKRDAALVKADLQTINTDTAKVTTAVNNYNGGVLNALPIINAQQQVTKDIKKATTDAQNAGVVSEADALDIIAYITGTLEPTIVGSLSALKSKKAKFDADGLTGTVKSSLTSLKSDTDALGAALIAGTPANLVAQAQAIQAKIDADFDDAIAFFS</sequence>
<dbReference type="KEGG" id="pchm:VFPPC_06653"/>
<name>A0A179F541_METCM</name>
<accession>A0A179F541</accession>
<dbReference type="GeneID" id="28849644"/>
<dbReference type="OrthoDB" id="3485059at2759"/>
<evidence type="ECO:0000313" key="3">
    <source>
        <dbReference type="Proteomes" id="UP000078397"/>
    </source>
</evidence>
<dbReference type="InterPro" id="IPR021054">
    <property type="entry name" value="Cell_wall_mannoprotein_1"/>
</dbReference>
<dbReference type="STRING" id="1380566.A0A179F541"/>
<dbReference type="Pfam" id="PF12296">
    <property type="entry name" value="HsbA"/>
    <property type="match status" value="1"/>
</dbReference>
<keyword evidence="1" id="KW-0732">Signal</keyword>
<dbReference type="PANTHER" id="PTHR38123">
    <property type="entry name" value="CELL WALL SERINE-THREONINE-RICH GALACTOMANNOPROTEIN MP1 (AFU_ORTHOLOGUE AFUA_4G03240)"/>
    <property type="match status" value="1"/>
</dbReference>
<protein>
    <submittedName>
        <fullName evidence="2">Hydrophobic surface binding protein</fullName>
    </submittedName>
</protein>
<evidence type="ECO:0000256" key="1">
    <source>
        <dbReference type="SAM" id="SignalP"/>
    </source>
</evidence>
<dbReference type="Gene3D" id="1.20.1280.140">
    <property type="match status" value="1"/>
</dbReference>
<feature type="chain" id="PRO_5008101321" evidence="1">
    <location>
        <begin position="17"/>
        <end position="173"/>
    </location>
</feature>
<dbReference type="RefSeq" id="XP_018138400.1">
    <property type="nucleotide sequence ID" value="XM_018285650.1"/>
</dbReference>
<organism evidence="2 3">
    <name type="scientific">Pochonia chlamydosporia 170</name>
    <dbReference type="NCBI Taxonomy" id="1380566"/>
    <lineage>
        <taxon>Eukaryota</taxon>
        <taxon>Fungi</taxon>
        <taxon>Dikarya</taxon>
        <taxon>Ascomycota</taxon>
        <taxon>Pezizomycotina</taxon>
        <taxon>Sordariomycetes</taxon>
        <taxon>Hypocreomycetidae</taxon>
        <taxon>Hypocreales</taxon>
        <taxon>Clavicipitaceae</taxon>
        <taxon>Pochonia</taxon>
    </lineage>
</organism>
<keyword evidence="3" id="KW-1185">Reference proteome</keyword>
<reference evidence="2 3" key="1">
    <citation type="journal article" date="2016" name="PLoS Pathog.">
        <title>Biosynthesis of antibiotic leucinostatins in bio-control fungus Purpureocillium lilacinum and their inhibition on phytophthora revealed by genome mining.</title>
        <authorList>
            <person name="Wang G."/>
            <person name="Liu Z."/>
            <person name="Lin R."/>
            <person name="Li E."/>
            <person name="Mao Z."/>
            <person name="Ling J."/>
            <person name="Yang Y."/>
            <person name="Yin W.B."/>
            <person name="Xie B."/>
        </authorList>
    </citation>
    <scope>NUCLEOTIDE SEQUENCE [LARGE SCALE GENOMIC DNA]</scope>
    <source>
        <strain evidence="2">170</strain>
    </source>
</reference>
<gene>
    <name evidence="2" type="ORF">VFPPC_06653</name>
</gene>